<evidence type="ECO:0000313" key="2">
    <source>
        <dbReference type="Proteomes" id="UP000591131"/>
    </source>
</evidence>
<dbReference type="EMBL" id="JAAPAO010000733">
    <property type="protein sequence ID" value="KAF4654451.1"/>
    <property type="molecule type" value="Genomic_DNA"/>
</dbReference>
<dbReference type="AlphaFoldDB" id="A0A7J6L5I8"/>
<dbReference type="Proteomes" id="UP000591131">
    <property type="component" value="Unassembled WGS sequence"/>
</dbReference>
<proteinExistence type="predicted"/>
<evidence type="ECO:0000313" key="1">
    <source>
        <dbReference type="EMBL" id="KAF4654451.1"/>
    </source>
</evidence>
<organism evidence="1 2">
    <name type="scientific">Perkinsus chesapeaki</name>
    <name type="common">Clam parasite</name>
    <name type="synonym">Perkinsus andrewsi</name>
    <dbReference type="NCBI Taxonomy" id="330153"/>
    <lineage>
        <taxon>Eukaryota</taxon>
        <taxon>Sar</taxon>
        <taxon>Alveolata</taxon>
        <taxon>Perkinsozoa</taxon>
        <taxon>Perkinsea</taxon>
        <taxon>Perkinsida</taxon>
        <taxon>Perkinsidae</taxon>
        <taxon>Perkinsus</taxon>
    </lineage>
</organism>
<gene>
    <name evidence="1" type="ORF">FOL47_009975</name>
</gene>
<sequence length="401" mass="44371">MVATSSGIRAVRRTTTPIDFAFLGGPALESKPKSHNNREDNLCNVIRGTLERSNYNLGRWIHISSQLSSTCEALPPSMAAVSAAALVQAKSSVPGFQPDALLSTRLIDRALIADVTGRSCLLLVYSALDLEEHEKHDLIGGILERSHEALINDADLMHTIELAYIVRRHSVTNYPRMLQILMERLSTANSFCLSDTSSISSLALGLTVLNDLPENLTIPWREQVEQQLITSPMSRGAIRIFERGLKEESHMPCLEVVKSVISSQAIRQEPTETSIVFVKAIAKLKSMDETITADLAWECGRLLASRIYQLTAMEAFDFASCLSESANLGPVGEILVLDRTLMSALGEVVAVERHRMRGREIHKILQSQEVCRVLGIDDTIIDVMRRRLFCLTGRHAARKDG</sequence>
<name>A0A7J6L5I8_PERCH</name>
<keyword evidence="2" id="KW-1185">Reference proteome</keyword>
<accession>A0A7J6L5I8</accession>
<comment type="caution">
    <text evidence="1">The sequence shown here is derived from an EMBL/GenBank/DDBJ whole genome shotgun (WGS) entry which is preliminary data.</text>
</comment>
<reference evidence="1 2" key="1">
    <citation type="submission" date="2020-04" db="EMBL/GenBank/DDBJ databases">
        <title>Perkinsus chesapeaki whole genome sequence.</title>
        <authorList>
            <person name="Bogema D.R."/>
        </authorList>
    </citation>
    <scope>NUCLEOTIDE SEQUENCE [LARGE SCALE GENOMIC DNA]</scope>
    <source>
        <strain evidence="1">ATCC PRA-425</strain>
    </source>
</reference>
<protein>
    <submittedName>
        <fullName evidence="1">Uncharacterized protein</fullName>
    </submittedName>
</protein>